<dbReference type="NCBIfam" id="TIGR02475">
    <property type="entry name" value="CobW"/>
    <property type="match status" value="1"/>
</dbReference>
<dbReference type="AlphaFoldDB" id="A0A3M9XM01"/>
<evidence type="ECO:0000313" key="8">
    <source>
        <dbReference type="EMBL" id="RNJ49309.1"/>
    </source>
</evidence>
<comment type="catalytic activity">
    <reaction evidence="6">
        <text>GTP + H2O = GDP + phosphate + H(+)</text>
        <dbReference type="Rhea" id="RHEA:19669"/>
        <dbReference type="ChEBI" id="CHEBI:15377"/>
        <dbReference type="ChEBI" id="CHEBI:15378"/>
        <dbReference type="ChEBI" id="CHEBI:37565"/>
        <dbReference type="ChEBI" id="CHEBI:43474"/>
        <dbReference type="ChEBI" id="CHEBI:58189"/>
    </reaction>
    <physiologicalReaction direction="left-to-right" evidence="6">
        <dbReference type="Rhea" id="RHEA:19670"/>
    </physiologicalReaction>
</comment>
<dbReference type="InterPro" id="IPR051316">
    <property type="entry name" value="Zinc-reg_GTPase_activator"/>
</dbReference>
<proteinExistence type="inferred from homology"/>
<feature type="domain" description="CobW C-terminal" evidence="7">
    <location>
        <begin position="252"/>
        <end position="343"/>
    </location>
</feature>
<organism evidence="8 9">
    <name type="scientific">Methylocystis hirsuta</name>
    <dbReference type="NCBI Taxonomy" id="369798"/>
    <lineage>
        <taxon>Bacteria</taxon>
        <taxon>Pseudomonadati</taxon>
        <taxon>Pseudomonadota</taxon>
        <taxon>Alphaproteobacteria</taxon>
        <taxon>Hyphomicrobiales</taxon>
        <taxon>Methylocystaceae</taxon>
        <taxon>Methylocystis</taxon>
    </lineage>
</organism>
<evidence type="ECO:0000313" key="9">
    <source>
        <dbReference type="Proteomes" id="UP000268623"/>
    </source>
</evidence>
<keyword evidence="3" id="KW-0143">Chaperone</keyword>
<dbReference type="PANTHER" id="PTHR13748:SF62">
    <property type="entry name" value="COBW DOMAIN-CONTAINING PROTEIN"/>
    <property type="match status" value="1"/>
</dbReference>
<dbReference type="SUPFAM" id="SSF52540">
    <property type="entry name" value="P-loop containing nucleoside triphosphate hydrolases"/>
    <property type="match status" value="1"/>
</dbReference>
<evidence type="ECO:0000259" key="7">
    <source>
        <dbReference type="SMART" id="SM00833"/>
    </source>
</evidence>
<dbReference type="RefSeq" id="WP_123175279.1">
    <property type="nucleotide sequence ID" value="NZ_QWDD01000001.1"/>
</dbReference>
<keyword evidence="1" id="KW-0547">Nucleotide-binding</keyword>
<evidence type="ECO:0000256" key="2">
    <source>
        <dbReference type="ARBA" id="ARBA00022801"/>
    </source>
</evidence>
<dbReference type="PANTHER" id="PTHR13748">
    <property type="entry name" value="COBW-RELATED"/>
    <property type="match status" value="1"/>
</dbReference>
<evidence type="ECO:0000256" key="1">
    <source>
        <dbReference type="ARBA" id="ARBA00022741"/>
    </source>
</evidence>
<dbReference type="GO" id="GO:0005737">
    <property type="term" value="C:cytoplasm"/>
    <property type="evidence" value="ECO:0007669"/>
    <property type="project" value="TreeGrafter"/>
</dbReference>
<dbReference type="Gene3D" id="3.40.50.300">
    <property type="entry name" value="P-loop containing nucleotide triphosphate hydrolases"/>
    <property type="match status" value="1"/>
</dbReference>
<dbReference type="OrthoDB" id="9808822at2"/>
<dbReference type="GO" id="GO:0009236">
    <property type="term" value="P:cobalamin biosynthetic process"/>
    <property type="evidence" value="ECO:0007669"/>
    <property type="project" value="InterPro"/>
</dbReference>
<comment type="caution">
    <text evidence="8">The sequence shown here is derived from an EMBL/GenBank/DDBJ whole genome shotgun (WGS) entry which is preliminary data.</text>
</comment>
<dbReference type="Pfam" id="PF07683">
    <property type="entry name" value="CobW_C"/>
    <property type="match status" value="1"/>
</dbReference>
<dbReference type="GO" id="GO:0016787">
    <property type="term" value="F:hydrolase activity"/>
    <property type="evidence" value="ECO:0007669"/>
    <property type="project" value="UniProtKB-KW"/>
</dbReference>
<dbReference type="Gene3D" id="3.30.1220.10">
    <property type="entry name" value="CobW-like, C-terminal domain"/>
    <property type="match status" value="1"/>
</dbReference>
<protein>
    <submittedName>
        <fullName evidence="8">Cobalamin biosynthesis protein CobW</fullName>
    </submittedName>
</protein>
<dbReference type="EMBL" id="QWDD01000001">
    <property type="protein sequence ID" value="RNJ49309.1"/>
    <property type="molecule type" value="Genomic_DNA"/>
</dbReference>
<accession>A0A3M9XM01</accession>
<dbReference type="CDD" id="cd03112">
    <property type="entry name" value="CobW-like"/>
    <property type="match status" value="1"/>
</dbReference>
<dbReference type="Proteomes" id="UP000268623">
    <property type="component" value="Unassembled WGS sequence"/>
</dbReference>
<dbReference type="InterPro" id="IPR036627">
    <property type="entry name" value="CobW-likC_sf"/>
</dbReference>
<dbReference type="InterPro" id="IPR011629">
    <property type="entry name" value="CobW-like_C"/>
</dbReference>
<dbReference type="SUPFAM" id="SSF90002">
    <property type="entry name" value="Hypothetical protein YjiA, C-terminal domain"/>
    <property type="match status" value="1"/>
</dbReference>
<comment type="function">
    <text evidence="5">Zinc chaperone that directly transfers zinc cofactor to target proteins, thereby activating them. Zinc is transferred from the CXCC motif in the GTPase domain to the zinc binding site in target proteins in a process requiring GTP hydrolysis.</text>
</comment>
<comment type="similarity">
    <text evidence="4">Belongs to the SIMIBI class G3E GTPase family. ZNG1 subfamily.</text>
</comment>
<dbReference type="InterPro" id="IPR012824">
    <property type="entry name" value="CobW"/>
</dbReference>
<sequence>MSGAKIPATIVTGFLGAGKTTLIRHVLENAKDRRLALVINEFGDVGVDGEILRACGVENCPEENIVELANGCLCCTVADDFIPAIEALLAHEKRPDHIIIETSGLALPKPLVKAFDWPAIRSKLTVDGVIAVIDGKAVAEGRFADDLDAIAQEREDTQTIDHDNPLEEVFDDQLACADLIILNKTDLLGADEERDVADRLALGARKAAKIVRASGGRVEPLVLLGLSAAAEDDLANRPSHHDAEPEHDHDDFDSFVVSLSAVADPAALVAKLAEAARAHDVLRIKGFVEVVGKPMRLLVQGVGARIDHHFDRAWKPDEQRMSRVVIIGEKGLNRDAVIATLAQP</sequence>
<gene>
    <name evidence="8" type="primary">cobW</name>
    <name evidence="8" type="ORF">D1O30_06560</name>
</gene>
<keyword evidence="9" id="KW-1185">Reference proteome</keyword>
<reference evidence="8 9" key="1">
    <citation type="submission" date="2018-08" db="EMBL/GenBank/DDBJ databases">
        <title>Genome sequence of Methylocystis hirsuta CSC1, a methanotroph able to accumulate PHAs.</title>
        <authorList>
            <person name="Bordel S."/>
            <person name="Rodriguez E."/>
            <person name="Gancedo J."/>
            <person name="Munoz R."/>
        </authorList>
    </citation>
    <scope>NUCLEOTIDE SEQUENCE [LARGE SCALE GENOMIC DNA]</scope>
    <source>
        <strain evidence="8 9">CSC1</strain>
    </source>
</reference>
<evidence type="ECO:0000256" key="3">
    <source>
        <dbReference type="ARBA" id="ARBA00023186"/>
    </source>
</evidence>
<keyword evidence="2" id="KW-0378">Hydrolase</keyword>
<evidence type="ECO:0000256" key="5">
    <source>
        <dbReference type="ARBA" id="ARBA00045658"/>
    </source>
</evidence>
<evidence type="ECO:0000256" key="6">
    <source>
        <dbReference type="ARBA" id="ARBA00049117"/>
    </source>
</evidence>
<dbReference type="Pfam" id="PF02492">
    <property type="entry name" value="cobW"/>
    <property type="match status" value="1"/>
</dbReference>
<dbReference type="InterPro" id="IPR003495">
    <property type="entry name" value="CobW/HypB/UreG_nucleotide-bd"/>
</dbReference>
<name>A0A3M9XM01_9HYPH</name>
<dbReference type="GO" id="GO:0000166">
    <property type="term" value="F:nucleotide binding"/>
    <property type="evidence" value="ECO:0007669"/>
    <property type="project" value="UniProtKB-KW"/>
</dbReference>
<evidence type="ECO:0000256" key="4">
    <source>
        <dbReference type="ARBA" id="ARBA00034320"/>
    </source>
</evidence>
<dbReference type="InterPro" id="IPR027417">
    <property type="entry name" value="P-loop_NTPase"/>
</dbReference>
<dbReference type="SMART" id="SM00833">
    <property type="entry name" value="CobW_C"/>
    <property type="match status" value="1"/>
</dbReference>